<comment type="caution">
    <text evidence="1">The sequence shown here is derived from an EMBL/GenBank/DDBJ whole genome shotgun (WGS) entry which is preliminary data.</text>
</comment>
<evidence type="ECO:0000313" key="2">
    <source>
        <dbReference type="Proteomes" id="UP001392318"/>
    </source>
</evidence>
<name>A0ACC6RVN0_9BURK</name>
<organism evidence="1 2">
    <name type="scientific">Paraburkholderia unamae</name>
    <dbReference type="NCBI Taxonomy" id="219649"/>
    <lineage>
        <taxon>Bacteria</taxon>
        <taxon>Pseudomonadati</taxon>
        <taxon>Pseudomonadota</taxon>
        <taxon>Betaproteobacteria</taxon>
        <taxon>Burkholderiales</taxon>
        <taxon>Burkholderiaceae</taxon>
        <taxon>Paraburkholderia</taxon>
    </lineage>
</organism>
<accession>A0ACC6RVN0</accession>
<dbReference type="Proteomes" id="UP001392318">
    <property type="component" value="Unassembled WGS sequence"/>
</dbReference>
<keyword evidence="2" id="KW-1185">Reference proteome</keyword>
<proteinExistence type="predicted"/>
<dbReference type="EMBL" id="JAYMRU010000049">
    <property type="protein sequence ID" value="MEM5405805.1"/>
    <property type="molecule type" value="Genomic_DNA"/>
</dbReference>
<protein>
    <submittedName>
        <fullName evidence="1">Uncharacterized protein</fullName>
    </submittedName>
</protein>
<evidence type="ECO:0000313" key="1">
    <source>
        <dbReference type="EMBL" id="MEM5405805.1"/>
    </source>
</evidence>
<sequence>MTIDCPLRSALKRIAPHLETLDPIDREQLRPAVRAVENDVEVIHIPDRVVARIRDIAARMPKGA</sequence>
<gene>
    <name evidence="1" type="ORF">VSR83_38430</name>
</gene>
<reference evidence="1" key="1">
    <citation type="submission" date="2024-01" db="EMBL/GenBank/DDBJ databases">
        <title>The diversity of rhizobia nodulating Mimosa spp. in eleven states of Brazil covering several biomes is determined by host plant, location, and edaphic factors.</title>
        <authorList>
            <person name="Rouws L."/>
            <person name="Barauna A."/>
            <person name="Beukes C."/>
            <person name="De Faria S.M."/>
            <person name="Gross E."/>
            <person name="Dos Reis Junior F.B."/>
            <person name="Simon M."/>
            <person name="Maluk M."/>
            <person name="Odee D.W."/>
            <person name="Kenicer G."/>
            <person name="Young J.P.W."/>
            <person name="Reis V.M."/>
            <person name="Zilli J."/>
            <person name="James E.K."/>
        </authorList>
    </citation>
    <scope>NUCLEOTIDE SEQUENCE</scope>
    <source>
        <strain evidence="1">JPY452</strain>
    </source>
</reference>